<dbReference type="InterPro" id="IPR029052">
    <property type="entry name" value="Metallo-depent_PP-like"/>
</dbReference>
<comment type="similarity">
    <text evidence="4">Belongs to the cyclic nucleotide phosphodiesterase class-III family.</text>
</comment>
<organism evidence="6 7">
    <name type="scientific">Paenibacillus aurantius</name>
    <dbReference type="NCBI Taxonomy" id="2918900"/>
    <lineage>
        <taxon>Bacteria</taxon>
        <taxon>Bacillati</taxon>
        <taxon>Bacillota</taxon>
        <taxon>Bacilli</taxon>
        <taxon>Bacillales</taxon>
        <taxon>Paenibacillaceae</taxon>
        <taxon>Paenibacillus</taxon>
    </lineage>
</organism>
<dbReference type="KEGG" id="paun:MJA45_02085"/>
<evidence type="ECO:0000313" key="7">
    <source>
        <dbReference type="Proteomes" id="UP001305702"/>
    </source>
</evidence>
<name>A0AA96LI11_9BACL</name>
<keyword evidence="2" id="KW-0378">Hydrolase</keyword>
<dbReference type="GO" id="GO:0016787">
    <property type="term" value="F:hydrolase activity"/>
    <property type="evidence" value="ECO:0007669"/>
    <property type="project" value="UniProtKB-KW"/>
</dbReference>
<accession>A0AA96LI11</accession>
<feature type="domain" description="Calcineurin-like phosphoesterase" evidence="5">
    <location>
        <begin position="1"/>
        <end position="198"/>
    </location>
</feature>
<evidence type="ECO:0000256" key="2">
    <source>
        <dbReference type="ARBA" id="ARBA00022801"/>
    </source>
</evidence>
<keyword evidence="3" id="KW-0408">Iron</keyword>
<dbReference type="Pfam" id="PF00149">
    <property type="entry name" value="Metallophos"/>
    <property type="match status" value="1"/>
</dbReference>
<reference evidence="6 7" key="1">
    <citation type="submission" date="2022-02" db="EMBL/GenBank/DDBJ databases">
        <title>Paenibacillus sp. MBLB1776 Whole Genome Shotgun Sequencing.</title>
        <authorList>
            <person name="Hwang C.Y."/>
            <person name="Cho E.-S."/>
            <person name="Seo M.-J."/>
        </authorList>
    </citation>
    <scope>NUCLEOTIDE SEQUENCE [LARGE SCALE GENOMIC DNA]</scope>
    <source>
        <strain evidence="6 7">MBLB1776</strain>
    </source>
</reference>
<evidence type="ECO:0000259" key="5">
    <source>
        <dbReference type="Pfam" id="PF00149"/>
    </source>
</evidence>
<dbReference type="InterPro" id="IPR004843">
    <property type="entry name" value="Calcineurin-like_PHP"/>
</dbReference>
<dbReference type="InterPro" id="IPR042281">
    <property type="entry name" value="GpdQ_beta-strand"/>
</dbReference>
<dbReference type="RefSeq" id="WP_315605643.1">
    <property type="nucleotide sequence ID" value="NZ_CP130318.1"/>
</dbReference>
<evidence type="ECO:0000313" key="6">
    <source>
        <dbReference type="EMBL" id="WNQ11867.1"/>
    </source>
</evidence>
<dbReference type="EMBL" id="CP130318">
    <property type="protein sequence ID" value="WNQ11867.1"/>
    <property type="molecule type" value="Genomic_DNA"/>
</dbReference>
<keyword evidence="7" id="KW-1185">Reference proteome</keyword>
<evidence type="ECO:0000256" key="4">
    <source>
        <dbReference type="ARBA" id="ARBA00025742"/>
    </source>
</evidence>
<dbReference type="GO" id="GO:0046872">
    <property type="term" value="F:metal ion binding"/>
    <property type="evidence" value="ECO:0007669"/>
    <property type="project" value="UniProtKB-KW"/>
</dbReference>
<evidence type="ECO:0000256" key="1">
    <source>
        <dbReference type="ARBA" id="ARBA00022723"/>
    </source>
</evidence>
<dbReference type="PANTHER" id="PTHR42988">
    <property type="entry name" value="PHOSPHOHYDROLASE"/>
    <property type="match status" value="1"/>
</dbReference>
<sequence length="285" mass="31383">MRIRLMTDLHYSALAELPVKDDFYRAYLARFFEEGSEADWYLCLGDLTQYGLEEEYRSVYAIIDSLGKRSSFLHVPGNHDLLTAGPETTETWGATPPIANGFGVIDSEAAVMVFLNTCKTKSALDWGGQLGDLQLELLRNQLAQAGGRPVLVFAHHPLPDTTALSEQDMMRVENAEPLLSVMQGAAGPCFWFNGHNHIQTITSAGNWTYVQTASAICLPCWRELEILPGSIRITSHVVNDPKLYDLARQSLDGFAGFHDVPPAVALGGELDQDALWEPESDGQTA</sequence>
<protein>
    <submittedName>
        <fullName evidence="6">Metallophosphoesterase</fullName>
    </submittedName>
</protein>
<proteinExistence type="inferred from homology"/>
<dbReference type="InterPro" id="IPR050884">
    <property type="entry name" value="CNP_phosphodiesterase-III"/>
</dbReference>
<gene>
    <name evidence="6" type="ORF">MJA45_02085</name>
</gene>
<dbReference type="Gene3D" id="3.60.21.40">
    <property type="entry name" value="GpdQ, catalytic alpha/beta sandwich domain"/>
    <property type="match status" value="1"/>
</dbReference>
<dbReference type="SUPFAM" id="SSF56300">
    <property type="entry name" value="Metallo-dependent phosphatases"/>
    <property type="match status" value="1"/>
</dbReference>
<dbReference type="InterPro" id="IPR042283">
    <property type="entry name" value="GpdQ_catalytic"/>
</dbReference>
<evidence type="ECO:0000256" key="3">
    <source>
        <dbReference type="ARBA" id="ARBA00023004"/>
    </source>
</evidence>
<dbReference type="PANTHER" id="PTHR42988:SF2">
    <property type="entry name" value="CYCLIC NUCLEOTIDE PHOSPHODIESTERASE CBUA0032-RELATED"/>
    <property type="match status" value="1"/>
</dbReference>
<keyword evidence="1" id="KW-0479">Metal-binding</keyword>
<dbReference type="Gene3D" id="3.30.750.180">
    <property type="entry name" value="GpdQ, beta-strand dimerisation domain"/>
    <property type="match status" value="1"/>
</dbReference>
<dbReference type="AlphaFoldDB" id="A0AA96LI11"/>
<dbReference type="Proteomes" id="UP001305702">
    <property type="component" value="Chromosome"/>
</dbReference>